<dbReference type="NCBIfam" id="TIGR00177">
    <property type="entry name" value="molyb_syn"/>
    <property type="match status" value="1"/>
</dbReference>
<dbReference type="EMBL" id="NDXW01000001">
    <property type="protein sequence ID" value="RDH42996.1"/>
    <property type="molecule type" value="Genomic_DNA"/>
</dbReference>
<keyword evidence="9 11" id="KW-0501">Molybdenum cofactor biosynthesis</keyword>
<dbReference type="InterPro" id="IPR038987">
    <property type="entry name" value="MoeA-like"/>
</dbReference>
<evidence type="ECO:0000256" key="9">
    <source>
        <dbReference type="ARBA" id="ARBA00023150"/>
    </source>
</evidence>
<comment type="cofactor">
    <cofactor evidence="1 11">
        <name>Mg(2+)</name>
        <dbReference type="ChEBI" id="CHEBI:18420"/>
    </cofactor>
</comment>
<keyword evidence="5 11" id="KW-0500">Molybdenum</keyword>
<dbReference type="SUPFAM" id="SSF63882">
    <property type="entry name" value="MoeA N-terminal region -like"/>
    <property type="match status" value="1"/>
</dbReference>
<dbReference type="SUPFAM" id="SSF53218">
    <property type="entry name" value="Molybdenum cofactor biosynthesis proteins"/>
    <property type="match status" value="1"/>
</dbReference>
<evidence type="ECO:0000256" key="6">
    <source>
        <dbReference type="ARBA" id="ARBA00022679"/>
    </source>
</evidence>
<keyword evidence="6 11" id="KW-0808">Transferase</keyword>
<keyword evidence="7 11" id="KW-0479">Metal-binding</keyword>
<dbReference type="Gene3D" id="2.40.340.10">
    <property type="entry name" value="MoeA, C-terminal, domain IV"/>
    <property type="match status" value="1"/>
</dbReference>
<dbReference type="GO" id="GO:0046872">
    <property type="term" value="F:metal ion binding"/>
    <property type="evidence" value="ECO:0007669"/>
    <property type="project" value="UniProtKB-UniRule"/>
</dbReference>
<dbReference type="NCBIfam" id="NF045515">
    <property type="entry name" value="Glp_gephyrin"/>
    <property type="match status" value="1"/>
</dbReference>
<proteinExistence type="inferred from homology"/>
<evidence type="ECO:0000256" key="1">
    <source>
        <dbReference type="ARBA" id="ARBA00001946"/>
    </source>
</evidence>
<evidence type="ECO:0000256" key="7">
    <source>
        <dbReference type="ARBA" id="ARBA00022723"/>
    </source>
</evidence>
<dbReference type="GO" id="GO:0061599">
    <property type="term" value="F:molybdopterin molybdotransferase activity"/>
    <property type="evidence" value="ECO:0007669"/>
    <property type="project" value="UniProtKB-UniRule"/>
</dbReference>
<feature type="domain" description="MoaB/Mog" evidence="12">
    <location>
        <begin position="184"/>
        <end position="321"/>
    </location>
</feature>
<comment type="similarity">
    <text evidence="4 11">Belongs to the MoeA family.</text>
</comment>
<sequence length="411" mass="44515">MSCCDQPGLISVNDALNKLLAAVKPHADYEELPLPQALHRYLAQPIYALVDNPAWHNSAMDGYAVRFADYQSGQPLTVVGTALAGKPYTKSVEKGQCVRIMTGAPIPTGADTVIMQEQLCEKRSDKVIFSGEVRQGDHVRLKGEDIKQGKILLPAKHQCSAADIGFLAAQGISTVTVYRKLKVGLLSTGDELKALGTTLHLGDIYDSNRYMLNALLSNMGCDVHDFGIIADNVQLIKDTLIKANNQCDVIITSGGVSVGEADYIKDIISELGELHLWKVAIKPGKPFAYGWLSNALFLGLPGNPVSALVTFCKLALPAMVKMTGGEYLPPNYLCATLTHPLKKRQGRTEYIRSHYTSNNEGELLVTPTGKQGSAIMSSLVGANCFIVLDENQESMVAGEKVMIEVFQPPLL</sequence>
<gene>
    <name evidence="13" type="ORF">B9G39_05765</name>
</gene>
<evidence type="ECO:0000313" key="13">
    <source>
        <dbReference type="EMBL" id="RDH42996.1"/>
    </source>
</evidence>
<dbReference type="Gene3D" id="3.90.105.10">
    <property type="entry name" value="Molybdopterin biosynthesis moea protein, domain 2"/>
    <property type="match status" value="1"/>
</dbReference>
<dbReference type="UniPathway" id="UPA00344"/>
<evidence type="ECO:0000256" key="11">
    <source>
        <dbReference type="RuleBase" id="RU365090"/>
    </source>
</evidence>
<dbReference type="SMART" id="SM00852">
    <property type="entry name" value="MoCF_biosynth"/>
    <property type="match status" value="1"/>
</dbReference>
<dbReference type="AlphaFoldDB" id="A0A4P9VJZ9"/>
<evidence type="ECO:0000256" key="3">
    <source>
        <dbReference type="ARBA" id="ARBA00005046"/>
    </source>
</evidence>
<evidence type="ECO:0000259" key="12">
    <source>
        <dbReference type="SMART" id="SM00852"/>
    </source>
</evidence>
<dbReference type="EC" id="2.10.1.1" evidence="11"/>
<dbReference type="Pfam" id="PF00994">
    <property type="entry name" value="MoCF_biosynth"/>
    <property type="match status" value="1"/>
</dbReference>
<dbReference type="InterPro" id="IPR001453">
    <property type="entry name" value="MoaB/Mog_dom"/>
</dbReference>
<organism evidence="13 14">
    <name type="scientific">Zooshikella ganghwensis</name>
    <dbReference type="NCBI Taxonomy" id="202772"/>
    <lineage>
        <taxon>Bacteria</taxon>
        <taxon>Pseudomonadati</taxon>
        <taxon>Pseudomonadota</taxon>
        <taxon>Gammaproteobacteria</taxon>
        <taxon>Oceanospirillales</taxon>
        <taxon>Zooshikellaceae</taxon>
        <taxon>Zooshikella</taxon>
    </lineage>
</organism>
<evidence type="ECO:0000313" key="14">
    <source>
        <dbReference type="Proteomes" id="UP000257039"/>
    </source>
</evidence>
<dbReference type="CDD" id="cd00887">
    <property type="entry name" value="MoeA"/>
    <property type="match status" value="1"/>
</dbReference>
<dbReference type="SUPFAM" id="SSF63867">
    <property type="entry name" value="MoeA C-terminal domain-like"/>
    <property type="match status" value="1"/>
</dbReference>
<dbReference type="GO" id="GO:0006777">
    <property type="term" value="P:Mo-molybdopterin cofactor biosynthetic process"/>
    <property type="evidence" value="ECO:0007669"/>
    <property type="project" value="UniProtKB-UniRule"/>
</dbReference>
<keyword evidence="8 11" id="KW-0460">Magnesium</keyword>
<dbReference type="FunFam" id="3.40.980.10:FF:000004">
    <property type="entry name" value="Molybdopterin molybdenumtransferase"/>
    <property type="match status" value="1"/>
</dbReference>
<dbReference type="Gene3D" id="3.40.980.10">
    <property type="entry name" value="MoaB/Mog-like domain"/>
    <property type="match status" value="1"/>
</dbReference>
<evidence type="ECO:0000256" key="5">
    <source>
        <dbReference type="ARBA" id="ARBA00022505"/>
    </source>
</evidence>
<evidence type="ECO:0000256" key="10">
    <source>
        <dbReference type="ARBA" id="ARBA00047317"/>
    </source>
</evidence>
<dbReference type="Proteomes" id="UP000257039">
    <property type="component" value="Unassembled WGS sequence"/>
</dbReference>
<dbReference type="PANTHER" id="PTHR10192">
    <property type="entry name" value="MOLYBDOPTERIN BIOSYNTHESIS PROTEIN"/>
    <property type="match status" value="1"/>
</dbReference>
<dbReference type="InterPro" id="IPR036425">
    <property type="entry name" value="MoaB/Mog-like_dom_sf"/>
</dbReference>
<name>A0A4P9VJZ9_9GAMM</name>
<dbReference type="Gene3D" id="2.170.190.11">
    <property type="entry name" value="Molybdopterin biosynthesis moea protein, domain 3"/>
    <property type="match status" value="1"/>
</dbReference>
<keyword evidence="14" id="KW-1185">Reference proteome</keyword>
<reference evidence="13 14" key="1">
    <citation type="submission" date="2017-04" db="EMBL/GenBank/DDBJ databases">
        <title>Draft genome sequence of Zooshikella ganghwensis VG4 isolated from Red Sea sediments.</title>
        <authorList>
            <person name="Rehman Z."/>
            <person name="Alam I."/>
            <person name="Kamau A."/>
            <person name="Bajic V."/>
            <person name="Leiknes T."/>
        </authorList>
    </citation>
    <scope>NUCLEOTIDE SEQUENCE [LARGE SCALE GENOMIC DNA]</scope>
    <source>
        <strain evidence="13 14">VG4</strain>
    </source>
</reference>
<comment type="catalytic activity">
    <reaction evidence="10">
        <text>adenylyl-molybdopterin + molybdate = Mo-molybdopterin + AMP + H(+)</text>
        <dbReference type="Rhea" id="RHEA:35047"/>
        <dbReference type="ChEBI" id="CHEBI:15378"/>
        <dbReference type="ChEBI" id="CHEBI:36264"/>
        <dbReference type="ChEBI" id="CHEBI:62727"/>
        <dbReference type="ChEBI" id="CHEBI:71302"/>
        <dbReference type="ChEBI" id="CHEBI:456215"/>
        <dbReference type="EC" id="2.10.1.1"/>
    </reaction>
</comment>
<accession>A0A4P9VJZ9</accession>
<dbReference type="Pfam" id="PF03453">
    <property type="entry name" value="MoeA_N"/>
    <property type="match status" value="1"/>
</dbReference>
<evidence type="ECO:0000256" key="4">
    <source>
        <dbReference type="ARBA" id="ARBA00010763"/>
    </source>
</evidence>
<dbReference type="RefSeq" id="WP_094786401.1">
    <property type="nucleotide sequence ID" value="NZ_NDXW01000001.1"/>
</dbReference>
<comment type="caution">
    <text evidence="13">The sequence shown here is derived from an EMBL/GenBank/DDBJ whole genome shotgun (WGS) entry which is preliminary data.</text>
</comment>
<dbReference type="InterPro" id="IPR005110">
    <property type="entry name" value="MoeA_linker/N"/>
</dbReference>
<protein>
    <recommendedName>
        <fullName evidence="11">Molybdopterin molybdenumtransferase</fullName>
        <ecNumber evidence="11">2.10.1.1</ecNumber>
    </recommendedName>
</protein>
<dbReference type="InterPro" id="IPR005111">
    <property type="entry name" value="MoeA_C_domain_IV"/>
</dbReference>
<dbReference type="FunFam" id="2.170.190.11:FF:000008">
    <property type="entry name" value="Molybdopterin molybdenumtransferase"/>
    <property type="match status" value="1"/>
</dbReference>
<comment type="function">
    <text evidence="2 11">Catalyzes the insertion of molybdate into adenylated molybdopterin with the concomitant release of AMP.</text>
</comment>
<dbReference type="PANTHER" id="PTHR10192:SF5">
    <property type="entry name" value="GEPHYRIN"/>
    <property type="match status" value="1"/>
</dbReference>
<evidence type="ECO:0000256" key="2">
    <source>
        <dbReference type="ARBA" id="ARBA00002901"/>
    </source>
</evidence>
<evidence type="ECO:0000256" key="8">
    <source>
        <dbReference type="ARBA" id="ARBA00022842"/>
    </source>
</evidence>
<comment type="pathway">
    <text evidence="3 11">Cofactor biosynthesis; molybdopterin biosynthesis.</text>
</comment>
<dbReference type="GO" id="GO:0005829">
    <property type="term" value="C:cytosol"/>
    <property type="evidence" value="ECO:0007669"/>
    <property type="project" value="TreeGrafter"/>
</dbReference>
<dbReference type="Pfam" id="PF03454">
    <property type="entry name" value="MoeA_C"/>
    <property type="match status" value="1"/>
</dbReference>
<dbReference type="InterPro" id="IPR036688">
    <property type="entry name" value="MoeA_C_domain_IV_sf"/>
</dbReference>
<dbReference type="InterPro" id="IPR036135">
    <property type="entry name" value="MoeA_linker/N_sf"/>
</dbReference>